<dbReference type="Gene3D" id="1.10.10.10">
    <property type="entry name" value="Winged helix-like DNA-binding domain superfamily/Winged helix DNA-binding domain"/>
    <property type="match status" value="1"/>
</dbReference>
<evidence type="ECO:0000256" key="2">
    <source>
        <dbReference type="ARBA" id="ARBA00023125"/>
    </source>
</evidence>
<dbReference type="Pfam" id="PF00196">
    <property type="entry name" value="GerE"/>
    <property type="match status" value="1"/>
</dbReference>
<dbReference type="Proteomes" id="UP000295578">
    <property type="component" value="Unassembled WGS sequence"/>
</dbReference>
<dbReference type="OrthoDB" id="3171430at2"/>
<keyword evidence="3" id="KW-0804">Transcription</keyword>
<dbReference type="GO" id="GO:0003677">
    <property type="term" value="F:DNA binding"/>
    <property type="evidence" value="ECO:0007669"/>
    <property type="project" value="UniProtKB-KW"/>
</dbReference>
<dbReference type="PANTHER" id="PTHR44688:SF25">
    <property type="entry name" value="HTH LUXR-TYPE DOMAIN-CONTAINING PROTEIN"/>
    <property type="match status" value="1"/>
</dbReference>
<organism evidence="5 6">
    <name type="scientific">Actinomadura darangshiensis</name>
    <dbReference type="NCBI Taxonomy" id="705336"/>
    <lineage>
        <taxon>Bacteria</taxon>
        <taxon>Bacillati</taxon>
        <taxon>Actinomycetota</taxon>
        <taxon>Actinomycetes</taxon>
        <taxon>Streptosporangiales</taxon>
        <taxon>Thermomonosporaceae</taxon>
        <taxon>Actinomadura</taxon>
    </lineage>
</organism>
<feature type="domain" description="HTH luxR-type" evidence="4">
    <location>
        <begin position="340"/>
        <end position="405"/>
    </location>
</feature>
<dbReference type="InterPro" id="IPR036890">
    <property type="entry name" value="HATPase_C_sf"/>
</dbReference>
<dbReference type="CDD" id="cd06170">
    <property type="entry name" value="LuxR_C_like"/>
    <property type="match status" value="1"/>
</dbReference>
<evidence type="ECO:0000256" key="3">
    <source>
        <dbReference type="ARBA" id="ARBA00023163"/>
    </source>
</evidence>
<keyword evidence="2" id="KW-0238">DNA-binding</keyword>
<dbReference type="SUPFAM" id="SSF55874">
    <property type="entry name" value="ATPase domain of HSP90 chaperone/DNA topoisomerase II/histidine kinase"/>
    <property type="match status" value="1"/>
</dbReference>
<dbReference type="EMBL" id="SMKY01000078">
    <property type="protein sequence ID" value="TDD81401.1"/>
    <property type="molecule type" value="Genomic_DNA"/>
</dbReference>
<dbReference type="SUPFAM" id="SSF46894">
    <property type="entry name" value="C-terminal effector domain of the bipartite response regulators"/>
    <property type="match status" value="1"/>
</dbReference>
<dbReference type="InterPro" id="IPR036388">
    <property type="entry name" value="WH-like_DNA-bd_sf"/>
</dbReference>
<keyword evidence="6" id="KW-1185">Reference proteome</keyword>
<dbReference type="InterPro" id="IPR000792">
    <property type="entry name" value="Tscrpt_reg_LuxR_C"/>
</dbReference>
<evidence type="ECO:0000259" key="4">
    <source>
        <dbReference type="PROSITE" id="PS50043"/>
    </source>
</evidence>
<keyword evidence="1" id="KW-0805">Transcription regulation</keyword>
<sequence length="409" mass="42909">MEEESLAAVLDVLRGPLDGVLPRMSAALAEVVPHEGMVLFTGDCLVRPVVLTCGLAEVSTDEVQRLVGQVGVGRPWTGRATLAGAERPVLAVAVKPPGTAIGFLAVALSGSGEPSETAGRIVRQLLEVVTVHVGDRVAVAEQPAESGPAPASVGDVTDAHAATLTALLGVLRAKRIDDATARRTAIELAVPALLEARSGGERVLDQEPAAEAFAVGAGMLGVLTRYQDIELELAAPGPRDRPLPGEVARAARAVVRAAVLAMLQQGGIKRIRLAWQVEDARLVVGVRDDGPGAVSPDTLWAHRLHDRVRELDGTLNVDPVANWGTTITAMLPLTPPAAPAAGPLDALNRRELDVLEQLTLGHRNRQIAQKLGISENTVKFHVANILGKLGVTSRGEAAALAQRRTPRRP</sequence>
<name>A0A4R5B6B9_9ACTN</name>
<dbReference type="Gene3D" id="3.30.565.10">
    <property type="entry name" value="Histidine kinase-like ATPase, C-terminal domain"/>
    <property type="match status" value="1"/>
</dbReference>
<evidence type="ECO:0000313" key="5">
    <source>
        <dbReference type="EMBL" id="TDD81401.1"/>
    </source>
</evidence>
<dbReference type="PROSITE" id="PS50043">
    <property type="entry name" value="HTH_LUXR_2"/>
    <property type="match status" value="1"/>
</dbReference>
<protein>
    <submittedName>
        <fullName evidence="5">LuxR family transcriptional regulator</fullName>
    </submittedName>
</protein>
<dbReference type="PROSITE" id="PS00622">
    <property type="entry name" value="HTH_LUXR_1"/>
    <property type="match status" value="1"/>
</dbReference>
<dbReference type="GO" id="GO:0006355">
    <property type="term" value="P:regulation of DNA-templated transcription"/>
    <property type="evidence" value="ECO:0007669"/>
    <property type="project" value="InterPro"/>
</dbReference>
<dbReference type="RefSeq" id="WP_132198698.1">
    <property type="nucleotide sequence ID" value="NZ_SMKY01000078.1"/>
</dbReference>
<reference evidence="5 6" key="1">
    <citation type="submission" date="2019-03" db="EMBL/GenBank/DDBJ databases">
        <title>Draft genome sequences of novel Actinobacteria.</title>
        <authorList>
            <person name="Sahin N."/>
            <person name="Ay H."/>
            <person name="Saygin H."/>
        </authorList>
    </citation>
    <scope>NUCLEOTIDE SEQUENCE [LARGE SCALE GENOMIC DNA]</scope>
    <source>
        <strain evidence="5 6">DSM 45941</strain>
    </source>
</reference>
<dbReference type="InterPro" id="IPR016032">
    <property type="entry name" value="Sig_transdc_resp-reg_C-effctor"/>
</dbReference>
<comment type="caution">
    <text evidence="5">The sequence shown here is derived from an EMBL/GenBank/DDBJ whole genome shotgun (WGS) entry which is preliminary data.</text>
</comment>
<gene>
    <name evidence="5" type="ORF">E1293_18650</name>
</gene>
<evidence type="ECO:0000256" key="1">
    <source>
        <dbReference type="ARBA" id="ARBA00023015"/>
    </source>
</evidence>
<proteinExistence type="predicted"/>
<dbReference type="AlphaFoldDB" id="A0A4R5B6B9"/>
<evidence type="ECO:0000313" key="6">
    <source>
        <dbReference type="Proteomes" id="UP000295578"/>
    </source>
</evidence>
<dbReference type="SMART" id="SM00421">
    <property type="entry name" value="HTH_LUXR"/>
    <property type="match status" value="1"/>
</dbReference>
<accession>A0A4R5B6B9</accession>
<dbReference type="PANTHER" id="PTHR44688">
    <property type="entry name" value="DNA-BINDING TRANSCRIPTIONAL ACTIVATOR DEVR_DOSR"/>
    <property type="match status" value="1"/>
</dbReference>
<dbReference type="PRINTS" id="PR00038">
    <property type="entry name" value="HTHLUXR"/>
</dbReference>